<name>A0A9P6MR14_9FUNG</name>
<sequence length="494" mass="56484">MADFPEVSSLRITPRAIPITNPLDLPEIQLRIGGFLERKDLARCLLVSKAWYKLLLPLIWKKTVAISSELRITPYGLMPENLKRHSEHIQILGIHDNIPGQFTATYPKLHALTLGPGNPPENKSFPEGDLTDLIEFNPSLVLINISSLGHYLQAPFWDAVAGLPHLETIQIRDATINNEDDAKAFWLSCQNMENLCLTYTSFLVRDDIITQLNLTKMRSLELDFVKDMDDMVQLNLIRQCQNLEELSWYIKTHDKAIGMFAKDLAQRLWPRLGGLSLAFDISDEDLAEVLDAAERITILDISRNCFGPISSQACRRHFQTVTILNLWGCSGVTSEMIQEILCSCPHLKELKGETVFARDIVNGGPWVCLSLRSLEVCITFGRTEQDLQPMIFERISQLVQLERLCPGGMVYWRKKEFQEALDMRLDRGLGALEKLKNMRFLSCNNTTQFMEEKEIRWMMASWKNLQIVHGKLNQTDTINESLWELLIARGIKRS</sequence>
<evidence type="ECO:0000313" key="2">
    <source>
        <dbReference type="EMBL" id="KAG0010531.1"/>
    </source>
</evidence>
<dbReference type="PANTHER" id="PTHR13318">
    <property type="entry name" value="PARTNER OF PAIRED, ISOFORM B-RELATED"/>
    <property type="match status" value="1"/>
</dbReference>
<gene>
    <name evidence="2" type="ORF">BGZ80_001401</name>
</gene>
<comment type="caution">
    <text evidence="2">The sequence shown here is derived from an EMBL/GenBank/DDBJ whole genome shotgun (WGS) entry which is preliminary data.</text>
</comment>
<dbReference type="SUPFAM" id="SSF81383">
    <property type="entry name" value="F-box domain"/>
    <property type="match status" value="1"/>
</dbReference>
<dbReference type="InterPro" id="IPR032675">
    <property type="entry name" value="LRR_dom_sf"/>
</dbReference>
<keyword evidence="3" id="KW-1185">Reference proteome</keyword>
<dbReference type="OrthoDB" id="2432222at2759"/>
<dbReference type="AlphaFoldDB" id="A0A9P6MR14"/>
<dbReference type="Gene3D" id="3.80.10.10">
    <property type="entry name" value="Ribonuclease Inhibitor"/>
    <property type="match status" value="1"/>
</dbReference>
<accession>A0A9P6MR14</accession>
<protein>
    <recommendedName>
        <fullName evidence="1">F-box domain-containing protein</fullName>
    </recommendedName>
</protein>
<dbReference type="Gene3D" id="1.20.1280.50">
    <property type="match status" value="1"/>
</dbReference>
<dbReference type="GO" id="GO:0031146">
    <property type="term" value="P:SCF-dependent proteasomal ubiquitin-dependent protein catabolic process"/>
    <property type="evidence" value="ECO:0007669"/>
    <property type="project" value="TreeGrafter"/>
</dbReference>
<dbReference type="EMBL" id="JAAAID010001316">
    <property type="protein sequence ID" value="KAG0010531.1"/>
    <property type="molecule type" value="Genomic_DNA"/>
</dbReference>
<dbReference type="InterPro" id="IPR001810">
    <property type="entry name" value="F-box_dom"/>
</dbReference>
<reference evidence="2" key="1">
    <citation type="journal article" date="2020" name="Fungal Divers.">
        <title>Resolving the Mortierellaceae phylogeny through synthesis of multi-gene phylogenetics and phylogenomics.</title>
        <authorList>
            <person name="Vandepol N."/>
            <person name="Liber J."/>
            <person name="Desiro A."/>
            <person name="Na H."/>
            <person name="Kennedy M."/>
            <person name="Barry K."/>
            <person name="Grigoriev I.V."/>
            <person name="Miller A.N."/>
            <person name="O'Donnell K."/>
            <person name="Stajich J.E."/>
            <person name="Bonito G."/>
        </authorList>
    </citation>
    <scope>NUCLEOTIDE SEQUENCE</scope>
    <source>
        <strain evidence="2">NRRL 2769</strain>
    </source>
</reference>
<dbReference type="PANTHER" id="PTHR13318:SF190">
    <property type="entry name" value="PARTNER OF PAIRED, ISOFORM B"/>
    <property type="match status" value="1"/>
</dbReference>
<dbReference type="InterPro" id="IPR036047">
    <property type="entry name" value="F-box-like_dom_sf"/>
</dbReference>
<dbReference type="CDD" id="cd09917">
    <property type="entry name" value="F-box_SF"/>
    <property type="match status" value="1"/>
</dbReference>
<evidence type="ECO:0000259" key="1">
    <source>
        <dbReference type="Pfam" id="PF12937"/>
    </source>
</evidence>
<dbReference type="GO" id="GO:0019005">
    <property type="term" value="C:SCF ubiquitin ligase complex"/>
    <property type="evidence" value="ECO:0007669"/>
    <property type="project" value="TreeGrafter"/>
</dbReference>
<evidence type="ECO:0000313" key="3">
    <source>
        <dbReference type="Proteomes" id="UP000703661"/>
    </source>
</evidence>
<feature type="domain" description="F-box" evidence="1">
    <location>
        <begin position="26"/>
        <end position="62"/>
    </location>
</feature>
<organism evidence="2 3">
    <name type="scientific">Entomortierella chlamydospora</name>
    <dbReference type="NCBI Taxonomy" id="101097"/>
    <lineage>
        <taxon>Eukaryota</taxon>
        <taxon>Fungi</taxon>
        <taxon>Fungi incertae sedis</taxon>
        <taxon>Mucoromycota</taxon>
        <taxon>Mortierellomycotina</taxon>
        <taxon>Mortierellomycetes</taxon>
        <taxon>Mortierellales</taxon>
        <taxon>Mortierellaceae</taxon>
        <taxon>Entomortierella</taxon>
    </lineage>
</organism>
<proteinExistence type="predicted"/>
<dbReference type="Pfam" id="PF12937">
    <property type="entry name" value="F-box-like"/>
    <property type="match status" value="1"/>
</dbReference>
<dbReference type="Proteomes" id="UP000703661">
    <property type="component" value="Unassembled WGS sequence"/>
</dbReference>
<dbReference type="SUPFAM" id="SSF52047">
    <property type="entry name" value="RNI-like"/>
    <property type="match status" value="1"/>
</dbReference>